<protein>
    <recommendedName>
        <fullName evidence="4">DUF4139 domain-containing protein</fullName>
    </recommendedName>
</protein>
<keyword evidence="3" id="KW-1185">Reference proteome</keyword>
<sequence length="428" mass="48799">MTAENKDMIYPDFTELRIYPSFSEIREKFNAPSNFKIYFPLEVYAQIVSGSLSIEGVPVLSQNSVTKANNLEGQTVFVRRSGVQPIECQVIRPNDLLLKDIKTNRYLKAEHHDLEYVTIPEEEGTEVSFALKTGAEVTLSYLINGITWSPRYNLKVSGEQHTFEAWADMTNSTKRDYKIKRTEIFGGDVRLNSGRGLGFGRARRHKKCLGYDGCSTNECAPQIQSKGELAGIYWYSIDQPFVLLSQSTFSLPFVEPNITLTKYVGLELSFSERAQRGKFQRKYRIESDQFLPRGTVTVREDGRVVGQAHAPDMPIGDKQDLDCGNDPDVSYLREVKVLSQKRNSAIYDIKLILKNAKQKPVKYEFKEVISAMKFTAIPKGDNASKIKLIAEGLKIDDDNDLDGNEQERIYEYQIQLEYRSRSRSRSRS</sequence>
<dbReference type="Proteomes" id="UP000663829">
    <property type="component" value="Unassembled WGS sequence"/>
</dbReference>
<evidence type="ECO:0000313" key="1">
    <source>
        <dbReference type="EMBL" id="CAF1530812.1"/>
    </source>
</evidence>
<evidence type="ECO:0000313" key="2">
    <source>
        <dbReference type="EMBL" id="CAF4390072.1"/>
    </source>
</evidence>
<comment type="caution">
    <text evidence="1">The sequence shown here is derived from an EMBL/GenBank/DDBJ whole genome shotgun (WGS) entry which is preliminary data.</text>
</comment>
<accession>A0A815V6Z7</accession>
<dbReference type="PANTHER" id="PTHR38075:SF1">
    <property type="entry name" value="DUF4139 DOMAIN-CONTAINING PROTEIN"/>
    <property type="match status" value="1"/>
</dbReference>
<dbReference type="OrthoDB" id="10001881at2759"/>
<proteinExistence type="predicted"/>
<dbReference type="PANTHER" id="PTHR38075">
    <property type="entry name" value="DUF4139 DOMAIN-CONTAINING PROTEIN"/>
    <property type="match status" value="1"/>
</dbReference>
<reference evidence="1" key="1">
    <citation type="submission" date="2021-02" db="EMBL/GenBank/DDBJ databases">
        <authorList>
            <person name="Nowell W R."/>
        </authorList>
    </citation>
    <scope>NUCLEOTIDE SEQUENCE</scope>
</reference>
<dbReference type="AlphaFoldDB" id="A0A815V6Z7"/>
<dbReference type="EMBL" id="CAJNOQ010024766">
    <property type="protein sequence ID" value="CAF1530812.1"/>
    <property type="molecule type" value="Genomic_DNA"/>
</dbReference>
<evidence type="ECO:0000313" key="3">
    <source>
        <dbReference type="Proteomes" id="UP000663829"/>
    </source>
</evidence>
<dbReference type="EMBL" id="CAJOBC010090346">
    <property type="protein sequence ID" value="CAF4390072.1"/>
    <property type="molecule type" value="Genomic_DNA"/>
</dbReference>
<organism evidence="1 3">
    <name type="scientific">Didymodactylos carnosus</name>
    <dbReference type="NCBI Taxonomy" id="1234261"/>
    <lineage>
        <taxon>Eukaryota</taxon>
        <taxon>Metazoa</taxon>
        <taxon>Spiralia</taxon>
        <taxon>Gnathifera</taxon>
        <taxon>Rotifera</taxon>
        <taxon>Eurotatoria</taxon>
        <taxon>Bdelloidea</taxon>
        <taxon>Philodinida</taxon>
        <taxon>Philodinidae</taxon>
        <taxon>Didymodactylos</taxon>
    </lineage>
</organism>
<dbReference type="Proteomes" id="UP000681722">
    <property type="component" value="Unassembled WGS sequence"/>
</dbReference>
<gene>
    <name evidence="1" type="ORF">GPM918_LOCUS38039</name>
    <name evidence="2" type="ORF">SRO942_LOCUS38834</name>
</gene>
<evidence type="ECO:0008006" key="4">
    <source>
        <dbReference type="Google" id="ProtNLM"/>
    </source>
</evidence>
<name>A0A815V6Z7_9BILA</name>